<feature type="region of interest" description="Disordered" evidence="1">
    <location>
        <begin position="78"/>
        <end position="99"/>
    </location>
</feature>
<proteinExistence type="predicted"/>
<sequence length="153" mass="17385">MLQSNCREWHICFSYFSRPCKMAPEENSIKAPNTTFNYALTSTRGHLTSVWTDESVLISGYKHLLAQLVAYPHRIQKGSKDSWKRPAPPGTTKRLHAPHSDPQFYGLKILFDLALSFRAKGSSDTGVYFRSQDSMGNLCIEGRAWVLFLLTIE</sequence>
<reference evidence="2" key="1">
    <citation type="submission" date="2021-01" db="EMBL/GenBank/DDBJ databases">
        <authorList>
            <person name="Corre E."/>
            <person name="Pelletier E."/>
            <person name="Niang G."/>
            <person name="Scheremetjew M."/>
            <person name="Finn R."/>
            <person name="Kale V."/>
            <person name="Holt S."/>
            <person name="Cochrane G."/>
            <person name="Meng A."/>
            <person name="Brown T."/>
            <person name="Cohen L."/>
        </authorList>
    </citation>
    <scope>NUCLEOTIDE SEQUENCE</scope>
    <source>
        <strain evidence="2">NIES-381</strain>
    </source>
</reference>
<evidence type="ECO:0000313" key="2">
    <source>
        <dbReference type="EMBL" id="CAD9025901.1"/>
    </source>
</evidence>
<organism evidence="2">
    <name type="scientific">Eutreptiella gymnastica</name>
    <dbReference type="NCBI Taxonomy" id="73025"/>
    <lineage>
        <taxon>Eukaryota</taxon>
        <taxon>Discoba</taxon>
        <taxon>Euglenozoa</taxon>
        <taxon>Euglenida</taxon>
        <taxon>Spirocuta</taxon>
        <taxon>Euglenophyceae</taxon>
        <taxon>Eutreptiales</taxon>
        <taxon>Eutreptiaceae</taxon>
        <taxon>Eutreptiella</taxon>
    </lineage>
</organism>
<dbReference type="AlphaFoldDB" id="A0A7S1NK12"/>
<dbReference type="EMBL" id="HBGA01099174">
    <property type="protein sequence ID" value="CAD9025901.1"/>
    <property type="molecule type" value="Transcribed_RNA"/>
</dbReference>
<protein>
    <submittedName>
        <fullName evidence="2">Uncharacterized protein</fullName>
    </submittedName>
</protein>
<accession>A0A7S1NK12</accession>
<evidence type="ECO:0000256" key="1">
    <source>
        <dbReference type="SAM" id="MobiDB-lite"/>
    </source>
</evidence>
<gene>
    <name evidence="2" type="ORF">EGYM00392_LOCUS37030</name>
</gene>
<name>A0A7S1NK12_9EUGL</name>